<dbReference type="InterPro" id="IPR016163">
    <property type="entry name" value="Ald_DH_C"/>
</dbReference>
<evidence type="ECO:0000256" key="4">
    <source>
        <dbReference type="RuleBase" id="RU003345"/>
    </source>
</evidence>
<evidence type="ECO:0000313" key="6">
    <source>
        <dbReference type="EMBL" id="WFP25888.1"/>
    </source>
</evidence>
<organism evidence="6 7">
    <name type="scientific">Gordonia hongkongensis</name>
    <dbReference type="NCBI Taxonomy" id="1701090"/>
    <lineage>
        <taxon>Bacteria</taxon>
        <taxon>Bacillati</taxon>
        <taxon>Actinomycetota</taxon>
        <taxon>Actinomycetes</taxon>
        <taxon>Mycobacteriales</taxon>
        <taxon>Gordoniaceae</taxon>
        <taxon>Gordonia</taxon>
    </lineage>
</organism>
<dbReference type="GO" id="GO:0016620">
    <property type="term" value="F:oxidoreductase activity, acting on the aldehyde or oxo group of donors, NAD or NADP as acceptor"/>
    <property type="evidence" value="ECO:0007669"/>
    <property type="project" value="InterPro"/>
</dbReference>
<evidence type="ECO:0000256" key="1">
    <source>
        <dbReference type="ARBA" id="ARBA00009986"/>
    </source>
</evidence>
<dbReference type="PROSITE" id="PS00687">
    <property type="entry name" value="ALDEHYDE_DEHYDR_GLU"/>
    <property type="match status" value="1"/>
</dbReference>
<gene>
    <name evidence="6" type="ORF">P9A14_05070</name>
</gene>
<dbReference type="Gene3D" id="3.40.605.10">
    <property type="entry name" value="Aldehyde Dehydrogenase, Chain A, domain 1"/>
    <property type="match status" value="1"/>
</dbReference>
<feature type="active site" evidence="3">
    <location>
        <position position="256"/>
    </location>
</feature>
<dbReference type="InterPro" id="IPR016161">
    <property type="entry name" value="Ald_DH/histidinol_DH"/>
</dbReference>
<dbReference type="CDD" id="cd07139">
    <property type="entry name" value="ALDH_AldA-Rv0768"/>
    <property type="match status" value="1"/>
</dbReference>
<dbReference type="AlphaFoldDB" id="A0AAX3T9L8"/>
<evidence type="ECO:0000259" key="5">
    <source>
        <dbReference type="Pfam" id="PF00171"/>
    </source>
</evidence>
<protein>
    <submittedName>
        <fullName evidence="6">Aldehyde dehydrogenase</fullName>
    </submittedName>
</protein>
<dbReference type="PANTHER" id="PTHR42804">
    <property type="entry name" value="ALDEHYDE DEHYDROGENASE"/>
    <property type="match status" value="1"/>
</dbReference>
<reference evidence="6" key="1">
    <citation type="submission" date="2023-04" db="EMBL/GenBank/DDBJ databases">
        <title>Complete genome sequence of a phthalic acid esters degrading bacterial strain.</title>
        <authorList>
            <person name="Weng L."/>
            <person name="Jia Y."/>
            <person name="Ren L."/>
        </authorList>
    </citation>
    <scope>NUCLEOTIDE SEQUENCE</scope>
    <source>
        <strain evidence="6">RL-LY01</strain>
    </source>
</reference>
<evidence type="ECO:0000256" key="3">
    <source>
        <dbReference type="PROSITE-ProRule" id="PRU10007"/>
    </source>
</evidence>
<evidence type="ECO:0000256" key="2">
    <source>
        <dbReference type="ARBA" id="ARBA00023002"/>
    </source>
</evidence>
<dbReference type="RefSeq" id="WP_165630489.1">
    <property type="nucleotide sequence ID" value="NZ_CP121270.1"/>
</dbReference>
<dbReference type="SUPFAM" id="SSF53720">
    <property type="entry name" value="ALDH-like"/>
    <property type="match status" value="1"/>
</dbReference>
<dbReference type="Proteomes" id="UP001213504">
    <property type="component" value="Chromosome"/>
</dbReference>
<dbReference type="FunFam" id="3.40.605.10:FF:000007">
    <property type="entry name" value="NAD/NADP-dependent betaine aldehyde dehydrogenase"/>
    <property type="match status" value="1"/>
</dbReference>
<dbReference type="InterPro" id="IPR015590">
    <property type="entry name" value="Aldehyde_DH_dom"/>
</dbReference>
<keyword evidence="2 4" id="KW-0560">Oxidoreductase</keyword>
<dbReference type="FunFam" id="3.40.309.10:FF:000009">
    <property type="entry name" value="Aldehyde dehydrogenase A"/>
    <property type="match status" value="1"/>
</dbReference>
<feature type="domain" description="Aldehyde dehydrogenase" evidence="5">
    <location>
        <begin position="17"/>
        <end position="480"/>
    </location>
</feature>
<dbReference type="InterPro" id="IPR029510">
    <property type="entry name" value="Ald_DH_CS_GLU"/>
</dbReference>
<evidence type="ECO:0000313" key="7">
    <source>
        <dbReference type="Proteomes" id="UP001213504"/>
    </source>
</evidence>
<dbReference type="Gene3D" id="3.40.309.10">
    <property type="entry name" value="Aldehyde Dehydrogenase, Chain A, domain 2"/>
    <property type="match status" value="1"/>
</dbReference>
<dbReference type="PANTHER" id="PTHR42804:SF1">
    <property type="entry name" value="ALDEHYDE DEHYDROGENASE-RELATED"/>
    <property type="match status" value="1"/>
</dbReference>
<proteinExistence type="inferred from homology"/>
<dbReference type="InterPro" id="IPR016162">
    <property type="entry name" value="Ald_DH_N"/>
</dbReference>
<comment type="similarity">
    <text evidence="1 4">Belongs to the aldehyde dehydrogenase family.</text>
</comment>
<dbReference type="Pfam" id="PF00171">
    <property type="entry name" value="Aldedh"/>
    <property type="match status" value="1"/>
</dbReference>
<sequence length="484" mass="50710">MTTIDTVRTSFFIDGGWRAPAGSTTIPVISPLTEEQFGSVPEATTADVDAAVEAARTAFRSSGWRDLSPADRAAHLRRFADELDKRAEDRASAVTSENGMPIALARFAEGAAPVQLLRYYADLVESTPVEETRTSQPLPGSTIVRREAIGVVGAIAPWNFPAILSMFKIAPALAAGCTVVLKPSPETSLDAYVLAEAAIAADLPAGVLNIVNGGSEIGRHLVSHPHIDKVAFTGSTPAGREIGRVCGELIRPVTLELGGKSAALVLDDADLEQTVGGLATASLLNTGQTCYMSTRILVPGSRYDEYLDAISAMCASLPVGDPMDETVAVGPLASGRHRDRVLSLIDRGRTEGGTVTTGGGTPSGVDRGFFVEPTVFGGVDNSATIAREEVFGPVLTVLRYDDVDDAIALANDSSYGLGGTVWTSDPDRGVDVARRVETGSFGVNYFNLDWGSPFGGVKASGIGRELGPEGLAAYQNLKSIFLPA</sequence>
<name>A0AAX3T9L8_9ACTN</name>
<dbReference type="EMBL" id="CP121270">
    <property type="protein sequence ID" value="WFP25888.1"/>
    <property type="molecule type" value="Genomic_DNA"/>
</dbReference>
<accession>A0AAX3T9L8</accession>